<comment type="caution">
    <text evidence="6">The sequence shown here is derived from an EMBL/GenBank/DDBJ whole genome shotgun (WGS) entry which is preliminary data.</text>
</comment>
<dbReference type="InterPro" id="IPR030397">
    <property type="entry name" value="SEPARIN_core_dom"/>
</dbReference>
<accession>A0A642UWG3</accession>
<feature type="domain" description="Peptidase C50" evidence="5">
    <location>
        <begin position="1297"/>
        <end position="1396"/>
    </location>
</feature>
<dbReference type="GO" id="GO:0051307">
    <property type="term" value="P:meiotic chromosome separation"/>
    <property type="evidence" value="ECO:0007669"/>
    <property type="project" value="TreeGrafter"/>
</dbReference>
<keyword evidence="7" id="KW-1185">Reference proteome</keyword>
<evidence type="ECO:0000313" key="6">
    <source>
        <dbReference type="EMBL" id="KAA8905719.1"/>
    </source>
</evidence>
<dbReference type="GO" id="GO:0006508">
    <property type="term" value="P:proteolysis"/>
    <property type="evidence" value="ECO:0007669"/>
    <property type="project" value="InterPro"/>
</dbReference>
<proteinExistence type="predicted"/>
<keyword evidence="3" id="KW-0378">Hydrolase</keyword>
<dbReference type="GO" id="GO:0005634">
    <property type="term" value="C:nucleus"/>
    <property type="evidence" value="ECO:0007669"/>
    <property type="project" value="InterPro"/>
</dbReference>
<dbReference type="PROSITE" id="PS51700">
    <property type="entry name" value="SEPARIN"/>
    <property type="match status" value="1"/>
</dbReference>
<name>A0A642UWG3_DIURU</name>
<dbReference type="GO" id="GO:0004197">
    <property type="term" value="F:cysteine-type endopeptidase activity"/>
    <property type="evidence" value="ECO:0007669"/>
    <property type="project" value="InterPro"/>
</dbReference>
<dbReference type="InterPro" id="IPR005314">
    <property type="entry name" value="Peptidase_C50"/>
</dbReference>
<dbReference type="GO" id="GO:0044732">
    <property type="term" value="C:mitotic spindle pole body"/>
    <property type="evidence" value="ECO:0007669"/>
    <property type="project" value="TreeGrafter"/>
</dbReference>
<evidence type="ECO:0000256" key="1">
    <source>
        <dbReference type="ARBA" id="ARBA00000451"/>
    </source>
</evidence>
<dbReference type="OrthoDB" id="10255632at2759"/>
<reference evidence="6 7" key="1">
    <citation type="submission" date="2019-07" db="EMBL/GenBank/DDBJ databases">
        <title>Genome assembly of two rare yeast pathogens: Diutina rugosa and Trichomonascus ciferrii.</title>
        <authorList>
            <person name="Mixao V."/>
            <person name="Saus E."/>
            <person name="Hansen A."/>
            <person name="Lass-Flor C."/>
            <person name="Gabaldon T."/>
        </authorList>
    </citation>
    <scope>NUCLEOTIDE SEQUENCE [LARGE SCALE GENOMIC DNA]</scope>
    <source>
        <strain evidence="6 7">CBS 613</strain>
    </source>
</reference>
<dbReference type="Proteomes" id="UP000449547">
    <property type="component" value="Unassembled WGS sequence"/>
</dbReference>
<gene>
    <name evidence="6" type="ORF">DIURU_001381</name>
</gene>
<keyword evidence="4" id="KW-0159">Chromosome partition</keyword>
<sequence>MEDDAIGIIQRYLGSGRGLSVLGTSNRANSGVVDRKSAEAAAFAILSRPISPSFDPRPSLLAARALYRVNLPTSSGLHVVKTHQAFVISLIDHKHYRAAIDHLRLIKRAFCQWFGSDATTNVSENTPYSSRHRQWAKMVVAWHFLVLQIALNYAAQNPTIVASNADETWTVSAYSNLATWFLSNSQFSQWVAAVPEASPKYAANKVKLAKGMVHIFTRILKSIDSTPLRLVRSAFALICLQLSGGSDTDVAPYILVDDTSLKPFIDDLQSNPILYQQVTKLCEPDQCSSLIIALKDVVTSPTLEEVDSLAQVLQDPPEYWMNKIEVLEQLSRFQWTPRDPVSVRMATVLASAFTKKDSVPEITKEVVSVIDAITIWIKNSGTKHAYNNEMLKILANLAEATTSSVYYRRLRNFSNLSTHIYQVTKLDSALKQAISFDKALAKRSGEPSDVEFLTTRLTQVSAICSPQRLLDVVRFVVEGSASTVHLSSEVLRSIAQASGLDDAEKWHFVSQLSADNQAFLQQHLGVTAPKTDGISGLISHLSQEWNQDNFDELLLQLTQNNPSEDILVKACCWLKFQCLYGYIATLLKDTTSIRQQFELANALLHLHQIDDAANLINQISGGLRAAQISDISTIIQFNCLQLHLMILQGNYAAAQEKYTKVSRILESKLNARSNDIRTRYGYIILVAELDYWGSRIQCLANNYSEAYRGAKVAIKFIHTAIRAPDDAVSTSQRWHVTALLGASLSSVMEILKHLGITRDLLYYRKELAKLTEIQTLPVRQFLWSVELMQYDCLLKDSAAFEQRLSLLDSLMDNALVSNDVVCRYLRVNITRVQRGQPTDGLTPPIASTLPFYCTLDIPNSEWSYLLSLSDHSHAANSVCTTTSQLFASKADLLEAVNELKKLPEYSSLAETVLALPGVGADGAAPRLDETTLNNLVACKNGLLRLFQDHKAVATFKLKEVVRIINQCSLALSAISLFKEDSQLLSDMYYIQEVANLVPFENDEQLDHAVTKSSGLGPVAFAPPSPKNFESTRLNFTLDLNMHLPSSWSVVTLDICDSTGSLIVSRFTKGSAPFFVRLSMSRPTSTMSFNHVMSEFNQIIAESNLSTKSSTTSKIIDKQQRRKWWELRYSLDYRLKEVLQRANEWFAGFSGLFSNYAEDQVYRHFREDLIRVFERHQMKWTSDHVFRLFYGLDDLHRPFIEDLVSFVVDSFIFHGHPIDHRKLPASLTNSVMKVLEKYSGLKTPVANHHVILVPSARVQLFPWESIPCLQDKSVSRVPCLTMLIKTLKSYSDLRLDDIERCVYLINPAGDLKRTEESFAHAFKRQGWTGIVGRKPEENELVPQIFNSDLFVYLGHGSSDRYIPTAALYQACLTEGHRPPPLLLIGCSSGAVTDNGLLEPHGAIMNWLTCGAPMVLANLWDVTDKDIDSFSQSVFDKWGLLQTNPRRVNIAEAVMQSRTQCNLQYLNGCAPVVYGVPFSL</sequence>
<evidence type="ECO:0000256" key="3">
    <source>
        <dbReference type="ARBA" id="ARBA00022801"/>
    </source>
</evidence>
<dbReference type="GeneID" id="54780034"/>
<evidence type="ECO:0000256" key="2">
    <source>
        <dbReference type="ARBA" id="ARBA00012489"/>
    </source>
</evidence>
<evidence type="ECO:0000313" key="7">
    <source>
        <dbReference type="Proteomes" id="UP000449547"/>
    </source>
</evidence>
<comment type="catalytic activity">
    <reaction evidence="1">
        <text>All bonds known to be hydrolyzed by this endopeptidase have arginine in P1 and an acidic residue in P4. P6 is often occupied by an acidic residue or by a hydroxy-amino-acid residue, the phosphorylation of which enhances cleavage.</text>
        <dbReference type="EC" id="3.4.22.49"/>
    </reaction>
</comment>
<dbReference type="EC" id="3.4.22.49" evidence="2"/>
<evidence type="ECO:0000259" key="5">
    <source>
        <dbReference type="PROSITE" id="PS51700"/>
    </source>
</evidence>
<organism evidence="6 7">
    <name type="scientific">Diutina rugosa</name>
    <name type="common">Yeast</name>
    <name type="synonym">Candida rugosa</name>
    <dbReference type="NCBI Taxonomy" id="5481"/>
    <lineage>
        <taxon>Eukaryota</taxon>
        <taxon>Fungi</taxon>
        <taxon>Dikarya</taxon>
        <taxon>Ascomycota</taxon>
        <taxon>Saccharomycotina</taxon>
        <taxon>Pichiomycetes</taxon>
        <taxon>Debaryomycetaceae</taxon>
        <taxon>Diutina</taxon>
    </lineage>
</organism>
<dbReference type="PANTHER" id="PTHR12792:SF0">
    <property type="entry name" value="SEPARIN"/>
    <property type="match status" value="1"/>
</dbReference>
<evidence type="ECO:0000256" key="4">
    <source>
        <dbReference type="ARBA" id="ARBA00022829"/>
    </source>
</evidence>
<dbReference type="Pfam" id="PF03568">
    <property type="entry name" value="Separin_C"/>
    <property type="match status" value="1"/>
</dbReference>
<dbReference type="EMBL" id="SWFT01000042">
    <property type="protein sequence ID" value="KAA8905719.1"/>
    <property type="molecule type" value="Genomic_DNA"/>
</dbReference>
<dbReference type="GO" id="GO:0005737">
    <property type="term" value="C:cytoplasm"/>
    <property type="evidence" value="ECO:0007669"/>
    <property type="project" value="TreeGrafter"/>
</dbReference>
<dbReference type="VEuPathDB" id="FungiDB:DIURU_001381"/>
<dbReference type="PANTHER" id="PTHR12792">
    <property type="entry name" value="EXTRA SPINDLE POLES 1-RELATED"/>
    <property type="match status" value="1"/>
</dbReference>
<dbReference type="GO" id="GO:0072686">
    <property type="term" value="C:mitotic spindle"/>
    <property type="evidence" value="ECO:0007669"/>
    <property type="project" value="TreeGrafter"/>
</dbReference>
<dbReference type="RefSeq" id="XP_034013829.1">
    <property type="nucleotide sequence ID" value="XM_034153918.1"/>
</dbReference>
<protein>
    <recommendedName>
        <fullName evidence="2">separase</fullName>
        <ecNumber evidence="2">3.4.22.49</ecNumber>
    </recommendedName>
</protein>